<keyword evidence="3" id="KW-1185">Reference proteome</keyword>
<protein>
    <submittedName>
        <fullName evidence="2">Uncharacterized protein</fullName>
    </submittedName>
</protein>
<comment type="caution">
    <text evidence="2">The sequence shown here is derived from an EMBL/GenBank/DDBJ whole genome shotgun (WGS) entry which is preliminary data.</text>
</comment>
<feature type="signal peptide" evidence="1">
    <location>
        <begin position="1"/>
        <end position="25"/>
    </location>
</feature>
<keyword evidence="1" id="KW-0732">Signal</keyword>
<reference evidence="2" key="1">
    <citation type="submission" date="2023-01" db="EMBL/GenBank/DDBJ databases">
        <title>Genome assembly of the deep-sea coral Lophelia pertusa.</title>
        <authorList>
            <person name="Herrera S."/>
            <person name="Cordes E."/>
        </authorList>
    </citation>
    <scope>NUCLEOTIDE SEQUENCE</scope>
    <source>
        <strain evidence="2">USNM1676648</strain>
        <tissue evidence="2">Polyp</tissue>
    </source>
</reference>
<evidence type="ECO:0000313" key="2">
    <source>
        <dbReference type="EMBL" id="KAJ7384326.1"/>
    </source>
</evidence>
<dbReference type="EMBL" id="MU825888">
    <property type="protein sequence ID" value="KAJ7384326.1"/>
    <property type="molecule type" value="Genomic_DNA"/>
</dbReference>
<dbReference type="AlphaFoldDB" id="A0A9X0D2M5"/>
<evidence type="ECO:0000256" key="1">
    <source>
        <dbReference type="SAM" id="SignalP"/>
    </source>
</evidence>
<accession>A0A9X0D2M5</accession>
<organism evidence="2 3">
    <name type="scientific">Desmophyllum pertusum</name>
    <dbReference type="NCBI Taxonomy" id="174260"/>
    <lineage>
        <taxon>Eukaryota</taxon>
        <taxon>Metazoa</taxon>
        <taxon>Cnidaria</taxon>
        <taxon>Anthozoa</taxon>
        <taxon>Hexacorallia</taxon>
        <taxon>Scleractinia</taxon>
        <taxon>Caryophylliina</taxon>
        <taxon>Caryophylliidae</taxon>
        <taxon>Desmophyllum</taxon>
    </lineage>
</organism>
<sequence length="92" mass="10418">MAEFDKNRVLWRIFAILALTGLVSGNKLDEILDDTELRKLEREDIPTMSRDVSETIITNPHVLPLPGRTLNDPYLPTQARYGTGVASFKRCC</sequence>
<gene>
    <name evidence="2" type="ORF">OS493_022433</name>
</gene>
<evidence type="ECO:0000313" key="3">
    <source>
        <dbReference type="Proteomes" id="UP001163046"/>
    </source>
</evidence>
<dbReference type="OrthoDB" id="5954334at2759"/>
<proteinExistence type="predicted"/>
<dbReference type="Proteomes" id="UP001163046">
    <property type="component" value="Unassembled WGS sequence"/>
</dbReference>
<name>A0A9X0D2M5_9CNID</name>
<feature type="chain" id="PRO_5040737852" evidence="1">
    <location>
        <begin position="26"/>
        <end position="92"/>
    </location>
</feature>